<comment type="caution">
    <text evidence="1">The sequence shown here is derived from an EMBL/GenBank/DDBJ whole genome shotgun (WGS) entry which is preliminary data.</text>
</comment>
<dbReference type="AlphaFoldDB" id="A0A2W5F5U3"/>
<sequence length="249" mass="28244">MKKTTLNYLRMVAVSILSFIFLVSTAQRSPFRSGYLRLGFNNLGHKMDNSQTGLENVVNGNLGAKKGFALDFGHIYYFNKNADFPIKFGLDWTYISLSYNKLDWSDYVSSKGDPEAYIDGKKMALSAGTKAGLNLSVNPVEYLVIDARAQLGLSWYLFDQEYYAHEGEANESYFSFTDNRDENDEGESVKHRLRNAFNPNFGITIRRKAIGLSLDYMPAKVDYYYDSSESHGKSKFKVPSLQLKLSITL</sequence>
<protein>
    <recommendedName>
        <fullName evidence="3">Outer membrane protein beta-barrel domain-containing protein</fullName>
    </recommendedName>
</protein>
<organism evidence="1 2">
    <name type="scientific">Pseudopedobacter saltans</name>
    <dbReference type="NCBI Taxonomy" id="151895"/>
    <lineage>
        <taxon>Bacteria</taxon>
        <taxon>Pseudomonadati</taxon>
        <taxon>Bacteroidota</taxon>
        <taxon>Sphingobacteriia</taxon>
        <taxon>Sphingobacteriales</taxon>
        <taxon>Sphingobacteriaceae</taxon>
        <taxon>Pseudopedobacter</taxon>
    </lineage>
</organism>
<proteinExistence type="predicted"/>
<evidence type="ECO:0000313" key="2">
    <source>
        <dbReference type="Proteomes" id="UP000249645"/>
    </source>
</evidence>
<reference evidence="1 2" key="1">
    <citation type="submission" date="2017-11" db="EMBL/GenBank/DDBJ databases">
        <title>Infants hospitalized years apart are colonized by the same room-sourced microbial strains.</title>
        <authorList>
            <person name="Brooks B."/>
            <person name="Olm M.R."/>
            <person name="Firek B.A."/>
            <person name="Baker R."/>
            <person name="Thomas B.C."/>
            <person name="Morowitz M.J."/>
            <person name="Banfield J.F."/>
        </authorList>
    </citation>
    <scope>NUCLEOTIDE SEQUENCE [LARGE SCALE GENOMIC DNA]</scope>
    <source>
        <strain evidence="1">S2_009_000_R2_76</strain>
    </source>
</reference>
<dbReference type="EMBL" id="QFOI01000030">
    <property type="protein sequence ID" value="PZP51461.1"/>
    <property type="molecule type" value="Genomic_DNA"/>
</dbReference>
<accession>A0A2W5F5U3</accession>
<dbReference type="Proteomes" id="UP000249645">
    <property type="component" value="Unassembled WGS sequence"/>
</dbReference>
<evidence type="ECO:0000313" key="1">
    <source>
        <dbReference type="EMBL" id="PZP51461.1"/>
    </source>
</evidence>
<evidence type="ECO:0008006" key="3">
    <source>
        <dbReference type="Google" id="ProtNLM"/>
    </source>
</evidence>
<name>A0A2W5F5U3_9SPHI</name>
<gene>
    <name evidence="1" type="ORF">DI598_03160</name>
</gene>